<proteinExistence type="predicted"/>
<name>A0A8J3MZZ0_9CHLR</name>
<organism evidence="1 2">
    <name type="scientific">Ktedonospora formicarum</name>
    <dbReference type="NCBI Taxonomy" id="2778364"/>
    <lineage>
        <taxon>Bacteria</taxon>
        <taxon>Bacillati</taxon>
        <taxon>Chloroflexota</taxon>
        <taxon>Ktedonobacteria</taxon>
        <taxon>Ktedonobacterales</taxon>
        <taxon>Ktedonobacteraceae</taxon>
        <taxon>Ktedonospora</taxon>
    </lineage>
</organism>
<evidence type="ECO:0000313" key="1">
    <source>
        <dbReference type="EMBL" id="GHO51275.1"/>
    </source>
</evidence>
<comment type="caution">
    <text evidence="1">The sequence shown here is derived from an EMBL/GenBank/DDBJ whole genome shotgun (WGS) entry which is preliminary data.</text>
</comment>
<dbReference type="Proteomes" id="UP000612362">
    <property type="component" value="Unassembled WGS sequence"/>
</dbReference>
<dbReference type="RefSeq" id="WP_220200205.1">
    <property type="nucleotide sequence ID" value="NZ_BNJF01000011.1"/>
</dbReference>
<dbReference type="EMBL" id="BNJF01000011">
    <property type="protein sequence ID" value="GHO51275.1"/>
    <property type="molecule type" value="Genomic_DNA"/>
</dbReference>
<accession>A0A8J3MZZ0</accession>
<protein>
    <submittedName>
        <fullName evidence="1">Uncharacterized protein</fullName>
    </submittedName>
</protein>
<evidence type="ECO:0000313" key="2">
    <source>
        <dbReference type="Proteomes" id="UP000612362"/>
    </source>
</evidence>
<keyword evidence="2" id="KW-1185">Reference proteome</keyword>
<gene>
    <name evidence="1" type="ORF">KSX_94380</name>
</gene>
<reference evidence="1" key="1">
    <citation type="submission" date="2020-10" db="EMBL/GenBank/DDBJ databases">
        <title>Taxonomic study of unclassified bacteria belonging to the class Ktedonobacteria.</title>
        <authorList>
            <person name="Yabe S."/>
            <person name="Wang C.M."/>
            <person name="Zheng Y."/>
            <person name="Sakai Y."/>
            <person name="Cavaletti L."/>
            <person name="Monciardini P."/>
            <person name="Donadio S."/>
        </authorList>
    </citation>
    <scope>NUCLEOTIDE SEQUENCE</scope>
    <source>
        <strain evidence="1">SOSP1-1</strain>
    </source>
</reference>
<dbReference type="AlphaFoldDB" id="A0A8J3MZZ0"/>
<sequence length="89" mass="9872">MLDLFPPSLSEPRMPVSVARGSPAAAGANRIFPVSAAELCPSDLTAWRTLRHTLDYRGEGRRKQLRFRRDSQTYLTLLEELLCGSGLPS</sequence>